<dbReference type="PANTHER" id="PTHR31687">
    <property type="match status" value="1"/>
</dbReference>
<dbReference type="InterPro" id="IPR012469">
    <property type="entry name" value="DUF1688"/>
</dbReference>
<keyword evidence="2" id="KW-1185">Reference proteome</keyword>
<dbReference type="OrthoDB" id="2153176at2759"/>
<reference evidence="1 2" key="1">
    <citation type="submission" date="2017-03" db="EMBL/GenBank/DDBJ databases">
        <title>Widespread Adenine N6-methylation of Active Genes in Fungi.</title>
        <authorList>
            <consortium name="DOE Joint Genome Institute"/>
            <person name="Mondo S.J."/>
            <person name="Dannebaum R.O."/>
            <person name="Kuo R.C."/>
            <person name="Louie K.B."/>
            <person name="Bewick A.J."/>
            <person name="Labutti K."/>
            <person name="Haridas S."/>
            <person name="Kuo A."/>
            <person name="Salamov A."/>
            <person name="Ahrendt S.R."/>
            <person name="Lau R."/>
            <person name="Bowen B.P."/>
            <person name="Lipzen A."/>
            <person name="Sullivan W."/>
            <person name="Andreopoulos W.B."/>
            <person name="Clum A."/>
            <person name="Lindquist E."/>
            <person name="Daum C."/>
            <person name="Northen T.R."/>
            <person name="Ramamoorthy G."/>
            <person name="Schmitz R.J."/>
            <person name="Gryganskyi A."/>
            <person name="Culley D."/>
            <person name="Magnuson J."/>
            <person name="James T.Y."/>
            <person name="O'Malley M.A."/>
            <person name="Stajich J.E."/>
            <person name="Spatafora J.W."/>
            <person name="Visel A."/>
            <person name="Grigoriev I.V."/>
        </authorList>
    </citation>
    <scope>NUCLEOTIDE SEQUENCE [LARGE SCALE GENOMIC DNA]</scope>
    <source>
        <strain evidence="1 2">NRRL Y-17943</strain>
    </source>
</reference>
<name>A0A1Y1U865_9TREE</name>
<dbReference type="GeneID" id="33559010"/>
<dbReference type="RefSeq" id="XP_021868007.1">
    <property type="nucleotide sequence ID" value="XM_022017201.1"/>
</dbReference>
<evidence type="ECO:0000313" key="2">
    <source>
        <dbReference type="Proteomes" id="UP000193218"/>
    </source>
</evidence>
<proteinExistence type="predicted"/>
<dbReference type="AlphaFoldDB" id="A0A1Y1U865"/>
<sequence length="436" mass="47594">MAEAIPDIVTYLRSLDAVHDRCNQVFALAEVGQVDHWTFHQDKVADVVDYCVTLITRDYGDLSKVPPTSRRTHFEPPTKAQDARMGRIPALLLLCPKDPIAKTLTLIDLYVVSVLLDAGAGPDWVYTEVGPDGRETWKGGRSEGLAVASYQMFTAGVFSSNNANKLQVDAKALKGLRVETLAKHLQVSDSNPMAGLEGRCELLIKLGSALGDRPDICPSGRPGEIINYLEGRLPSADTLPLSLLWSTLFELLLPIWPSRTTLPDHPSFPLGDVWPCPSLERSLTGDRTTGDNLVAFHKLTQWLCYSLVEVIESEGGWKVDRGRGQTALPEYRNGGLLVDLGALTIKPETLPPDAYPRGRDQPPLLAPSHPAIVEWRALTIGVLNHCHPLICEKLGTQLSLAQVIEAATWKGGREIAKTKRQGGGPPIDIISDGTVF</sequence>
<dbReference type="STRING" id="4999.A0A1Y1U865"/>
<comment type="caution">
    <text evidence="1">The sequence shown here is derived from an EMBL/GenBank/DDBJ whole genome shotgun (WGS) entry which is preliminary data.</text>
</comment>
<gene>
    <name evidence="1" type="ORF">BD324DRAFT_639192</name>
</gene>
<dbReference type="PANTHER" id="PTHR31687:SF3">
    <property type="entry name" value="PROTEIN URG3"/>
    <property type="match status" value="1"/>
</dbReference>
<accession>A0A1Y1U865</accession>
<protein>
    <recommendedName>
        <fullName evidence="3">DUF1688-domain-containing protein</fullName>
    </recommendedName>
</protein>
<dbReference type="EMBL" id="NBSH01000018">
    <property type="protein sequence ID" value="ORX33697.1"/>
    <property type="molecule type" value="Genomic_DNA"/>
</dbReference>
<dbReference type="Pfam" id="PF07958">
    <property type="entry name" value="DUF1688"/>
    <property type="match status" value="1"/>
</dbReference>
<dbReference type="InParanoid" id="A0A1Y1U865"/>
<evidence type="ECO:0000313" key="1">
    <source>
        <dbReference type="EMBL" id="ORX33697.1"/>
    </source>
</evidence>
<organism evidence="1 2">
    <name type="scientific">Kockovaella imperatae</name>
    <dbReference type="NCBI Taxonomy" id="4999"/>
    <lineage>
        <taxon>Eukaryota</taxon>
        <taxon>Fungi</taxon>
        <taxon>Dikarya</taxon>
        <taxon>Basidiomycota</taxon>
        <taxon>Agaricomycotina</taxon>
        <taxon>Tremellomycetes</taxon>
        <taxon>Tremellales</taxon>
        <taxon>Cuniculitremaceae</taxon>
        <taxon>Kockovaella</taxon>
    </lineage>
</organism>
<dbReference type="Proteomes" id="UP000193218">
    <property type="component" value="Unassembled WGS sequence"/>
</dbReference>
<evidence type="ECO:0008006" key="3">
    <source>
        <dbReference type="Google" id="ProtNLM"/>
    </source>
</evidence>